<dbReference type="PANTHER" id="PTHR11002:SF79">
    <property type="entry name" value="CARBONIC ANHYDRASE 2"/>
    <property type="match status" value="1"/>
</dbReference>
<keyword evidence="11" id="KW-1185">Reference proteome</keyword>
<evidence type="ECO:0000256" key="9">
    <source>
        <dbReference type="SAM" id="MobiDB-lite"/>
    </source>
</evidence>
<dbReference type="Gene3D" id="3.40.1050.10">
    <property type="entry name" value="Carbonic anhydrase"/>
    <property type="match status" value="1"/>
</dbReference>
<dbReference type="Proteomes" id="UP000242415">
    <property type="component" value="Unassembled WGS sequence"/>
</dbReference>
<comment type="cofactor">
    <cofactor evidence="7">
        <name>Zn(2+)</name>
        <dbReference type="ChEBI" id="CHEBI:29105"/>
    </cofactor>
    <text evidence="7">Binds 1 zinc ion per subunit.</text>
</comment>
<feature type="binding site" evidence="7">
    <location>
        <position position="116"/>
    </location>
    <ligand>
        <name>Zn(2+)</name>
        <dbReference type="ChEBI" id="CHEBI:29105"/>
    </ligand>
</feature>
<dbReference type="EC" id="4.2.1.1" evidence="2 8"/>
<feature type="compositionally biased region" description="Low complexity" evidence="9">
    <location>
        <begin position="59"/>
        <end position="69"/>
    </location>
</feature>
<dbReference type="STRING" id="405436.SAMN05444365_11357"/>
<gene>
    <name evidence="10" type="ORF">SAMN05444365_11357</name>
</gene>
<dbReference type="PROSITE" id="PS00705">
    <property type="entry name" value="PROK_CO2_ANHYDRASE_2"/>
    <property type="match status" value="1"/>
</dbReference>
<feature type="binding site" evidence="7">
    <location>
        <position position="114"/>
    </location>
    <ligand>
        <name>Zn(2+)</name>
        <dbReference type="ChEBI" id="CHEBI:29105"/>
    </ligand>
</feature>
<dbReference type="PANTHER" id="PTHR11002">
    <property type="entry name" value="CARBONIC ANHYDRASE"/>
    <property type="match status" value="1"/>
</dbReference>
<evidence type="ECO:0000313" key="10">
    <source>
        <dbReference type="EMBL" id="SDZ40236.1"/>
    </source>
</evidence>
<dbReference type="GO" id="GO:0008270">
    <property type="term" value="F:zinc ion binding"/>
    <property type="evidence" value="ECO:0007669"/>
    <property type="project" value="UniProtKB-UniRule"/>
</dbReference>
<sequence>MHRVRRVGGYDTFPDRGVPTVPRCESPNVTRVATRFPIGRWHATLRGMSSPSRIQATSEPTTTPAGRTRPTAAEALAELLAGNERFVTRRPRHGHSVEAAASGDQEPSALVVGCIDSRVPLEAIFDQTFGSICVARSGGQVLDRAVLGSVEFAVAELKVPLVVVLGHERCGAVAATVTALRTGERPGGALGYLVDEIAPAVTEVGLDEPDVVALALRRHTVRTVRAVADAERVAERVATGAVEVVGAIYDLDTGRVALLD</sequence>
<evidence type="ECO:0000256" key="4">
    <source>
        <dbReference type="ARBA" id="ARBA00023239"/>
    </source>
</evidence>
<evidence type="ECO:0000256" key="8">
    <source>
        <dbReference type="RuleBase" id="RU003956"/>
    </source>
</evidence>
<comment type="function">
    <text evidence="5">Catalyzes the reversible hydration of carbon dioxide to form bicarbonate.</text>
</comment>
<keyword evidence="4 8" id="KW-0456">Lyase</keyword>
<keyword evidence="3 7" id="KW-0862">Zinc</keyword>
<evidence type="ECO:0000256" key="6">
    <source>
        <dbReference type="ARBA" id="ARBA00048348"/>
    </source>
</evidence>
<dbReference type="SMART" id="SM00947">
    <property type="entry name" value="Pro_CA"/>
    <property type="match status" value="1"/>
</dbReference>
<evidence type="ECO:0000256" key="7">
    <source>
        <dbReference type="PIRSR" id="PIRSR601765-1"/>
    </source>
</evidence>
<dbReference type="Pfam" id="PF00484">
    <property type="entry name" value="Pro_CA"/>
    <property type="match status" value="1"/>
</dbReference>
<dbReference type="InterPro" id="IPR001765">
    <property type="entry name" value="Carbonic_anhydrase"/>
</dbReference>
<dbReference type="InterPro" id="IPR036874">
    <property type="entry name" value="Carbonic_anhydrase_sf"/>
</dbReference>
<evidence type="ECO:0000256" key="3">
    <source>
        <dbReference type="ARBA" id="ARBA00022833"/>
    </source>
</evidence>
<protein>
    <recommendedName>
        <fullName evidence="2 8">Carbonic anhydrase</fullName>
        <ecNumber evidence="2 8">4.2.1.1</ecNumber>
    </recommendedName>
    <alternativeName>
        <fullName evidence="8">Carbonate dehydratase</fullName>
    </alternativeName>
</protein>
<comment type="function">
    <text evidence="8">Reversible hydration of carbon dioxide.</text>
</comment>
<dbReference type="AlphaFoldDB" id="A0A1H3SQG4"/>
<evidence type="ECO:0000313" key="11">
    <source>
        <dbReference type="Proteomes" id="UP000242415"/>
    </source>
</evidence>
<comment type="similarity">
    <text evidence="1 8">Belongs to the beta-class carbonic anhydrase family.</text>
</comment>
<dbReference type="GO" id="GO:0004089">
    <property type="term" value="F:carbonate dehydratase activity"/>
    <property type="evidence" value="ECO:0007669"/>
    <property type="project" value="UniProtKB-UniRule"/>
</dbReference>
<feature type="binding site" evidence="7">
    <location>
        <position position="167"/>
    </location>
    <ligand>
        <name>Zn(2+)</name>
        <dbReference type="ChEBI" id="CHEBI:29105"/>
    </ligand>
</feature>
<dbReference type="EMBL" id="FNPH01000013">
    <property type="protein sequence ID" value="SDZ40236.1"/>
    <property type="molecule type" value="Genomic_DNA"/>
</dbReference>
<reference evidence="11" key="1">
    <citation type="submission" date="2016-10" db="EMBL/GenBank/DDBJ databases">
        <authorList>
            <person name="Varghese N."/>
            <person name="Submissions S."/>
        </authorList>
    </citation>
    <scope>NUCLEOTIDE SEQUENCE [LARGE SCALE GENOMIC DNA]</scope>
    <source>
        <strain evidence="11">DSM 45245</strain>
    </source>
</reference>
<accession>A0A1H3SQG4</accession>
<evidence type="ECO:0000256" key="2">
    <source>
        <dbReference type="ARBA" id="ARBA00012925"/>
    </source>
</evidence>
<proteinExistence type="inferred from homology"/>
<name>A0A1H3SQG4_9ACTN</name>
<comment type="catalytic activity">
    <reaction evidence="6 8">
        <text>hydrogencarbonate + H(+) = CO2 + H2O</text>
        <dbReference type="Rhea" id="RHEA:10748"/>
        <dbReference type="ChEBI" id="CHEBI:15377"/>
        <dbReference type="ChEBI" id="CHEBI:15378"/>
        <dbReference type="ChEBI" id="CHEBI:16526"/>
        <dbReference type="ChEBI" id="CHEBI:17544"/>
        <dbReference type="EC" id="4.2.1.1"/>
    </reaction>
</comment>
<keyword evidence="7" id="KW-0479">Metal-binding</keyword>
<dbReference type="SUPFAM" id="SSF53056">
    <property type="entry name" value="beta-carbonic anhydrase, cab"/>
    <property type="match status" value="1"/>
</dbReference>
<organism evidence="10 11">
    <name type="scientific">Micromonospora pattaloongensis</name>
    <dbReference type="NCBI Taxonomy" id="405436"/>
    <lineage>
        <taxon>Bacteria</taxon>
        <taxon>Bacillati</taxon>
        <taxon>Actinomycetota</taxon>
        <taxon>Actinomycetes</taxon>
        <taxon>Micromonosporales</taxon>
        <taxon>Micromonosporaceae</taxon>
        <taxon>Micromonospora</taxon>
    </lineage>
</organism>
<feature type="region of interest" description="Disordered" evidence="9">
    <location>
        <begin position="47"/>
        <end position="69"/>
    </location>
</feature>
<feature type="binding site" evidence="7">
    <location>
        <position position="170"/>
    </location>
    <ligand>
        <name>Zn(2+)</name>
        <dbReference type="ChEBI" id="CHEBI:29105"/>
    </ligand>
</feature>
<dbReference type="InterPro" id="IPR015892">
    <property type="entry name" value="Carbonic_anhydrase_CS"/>
</dbReference>
<evidence type="ECO:0000256" key="1">
    <source>
        <dbReference type="ARBA" id="ARBA00006217"/>
    </source>
</evidence>
<evidence type="ECO:0000256" key="5">
    <source>
        <dbReference type="ARBA" id="ARBA00024993"/>
    </source>
</evidence>
<feature type="compositionally biased region" description="Polar residues" evidence="9">
    <location>
        <begin position="47"/>
        <end position="58"/>
    </location>
</feature>
<dbReference type="GO" id="GO:0015976">
    <property type="term" value="P:carbon utilization"/>
    <property type="evidence" value="ECO:0007669"/>
    <property type="project" value="InterPro"/>
</dbReference>